<keyword evidence="3" id="KW-1185">Reference proteome</keyword>
<feature type="compositionally biased region" description="Basic and acidic residues" evidence="1">
    <location>
        <begin position="50"/>
        <end position="71"/>
    </location>
</feature>
<feature type="region of interest" description="Disordered" evidence="1">
    <location>
        <begin position="18"/>
        <end position="141"/>
    </location>
</feature>
<accession>A0A9Q3BNQ8</accession>
<comment type="caution">
    <text evidence="2">The sequence shown here is derived from an EMBL/GenBank/DDBJ whole genome shotgun (WGS) entry which is preliminary data.</text>
</comment>
<dbReference type="EMBL" id="AVOT02001892">
    <property type="protein sequence ID" value="MBW0468528.1"/>
    <property type="molecule type" value="Genomic_DNA"/>
</dbReference>
<name>A0A9Q3BNQ8_9BASI</name>
<feature type="compositionally biased region" description="Polar residues" evidence="1">
    <location>
        <begin position="18"/>
        <end position="27"/>
    </location>
</feature>
<reference evidence="2" key="1">
    <citation type="submission" date="2021-03" db="EMBL/GenBank/DDBJ databases">
        <title>Draft genome sequence of rust myrtle Austropuccinia psidii MF-1, a brazilian biotype.</title>
        <authorList>
            <person name="Quecine M.C."/>
            <person name="Pachon D.M.R."/>
            <person name="Bonatelli M.L."/>
            <person name="Correr F.H."/>
            <person name="Franceschini L.M."/>
            <person name="Leite T.F."/>
            <person name="Margarido G.R.A."/>
            <person name="Almeida C.A."/>
            <person name="Ferrarezi J.A."/>
            <person name="Labate C.A."/>
        </authorList>
    </citation>
    <scope>NUCLEOTIDE SEQUENCE</scope>
    <source>
        <strain evidence="2">MF-1</strain>
    </source>
</reference>
<protein>
    <submittedName>
        <fullName evidence="2">Uncharacterized protein</fullName>
    </submittedName>
</protein>
<dbReference type="AlphaFoldDB" id="A0A9Q3BNQ8"/>
<proteinExistence type="predicted"/>
<organism evidence="2 3">
    <name type="scientific">Austropuccinia psidii MF-1</name>
    <dbReference type="NCBI Taxonomy" id="1389203"/>
    <lineage>
        <taxon>Eukaryota</taxon>
        <taxon>Fungi</taxon>
        <taxon>Dikarya</taxon>
        <taxon>Basidiomycota</taxon>
        <taxon>Pucciniomycotina</taxon>
        <taxon>Pucciniomycetes</taxon>
        <taxon>Pucciniales</taxon>
        <taxon>Sphaerophragmiaceae</taxon>
        <taxon>Austropuccinia</taxon>
    </lineage>
</organism>
<evidence type="ECO:0000313" key="3">
    <source>
        <dbReference type="Proteomes" id="UP000765509"/>
    </source>
</evidence>
<gene>
    <name evidence="2" type="ORF">O181_008243</name>
</gene>
<evidence type="ECO:0000313" key="2">
    <source>
        <dbReference type="EMBL" id="MBW0468528.1"/>
    </source>
</evidence>
<feature type="compositionally biased region" description="Acidic residues" evidence="1">
    <location>
        <begin position="97"/>
        <end position="113"/>
    </location>
</feature>
<evidence type="ECO:0000256" key="1">
    <source>
        <dbReference type="SAM" id="MobiDB-lite"/>
    </source>
</evidence>
<dbReference type="Proteomes" id="UP000765509">
    <property type="component" value="Unassembled WGS sequence"/>
</dbReference>
<sequence length="141" mass="15353">MSFDILFHFILKIRPVQHSSPARQTRAQAVPTPTPRGPLDLTPEVPQLRAHLERGPVMEGEAPSRKEEIGPRRSSSLSGVVGAFPEILRTILKGPGEDDAEEEENSVEEEEYDHTEAAPTPVGASKGTGGPTLAQYIQHEP</sequence>